<dbReference type="EC" id="3.6.3.-" evidence="2"/>
<dbReference type="InterPro" id="IPR000253">
    <property type="entry name" value="FHA_dom"/>
</dbReference>
<keyword evidence="2" id="KW-0378">Hydrolase</keyword>
<dbReference type="PROSITE" id="PS50006">
    <property type="entry name" value="FHA_DOMAIN"/>
    <property type="match status" value="1"/>
</dbReference>
<dbReference type="EMBL" id="CP019633">
    <property type="protein sequence ID" value="AQQ09772.1"/>
    <property type="molecule type" value="Genomic_DNA"/>
</dbReference>
<keyword evidence="2" id="KW-0547">Nucleotide-binding</keyword>
<keyword evidence="3" id="KW-1185">Reference proteome</keyword>
<accession>A0A1Q2HQT3</accession>
<proteinExistence type="predicted"/>
<keyword evidence="2" id="KW-0067">ATP-binding</keyword>
<dbReference type="AlphaFoldDB" id="A0A1Q2HQT3"/>
<evidence type="ECO:0000313" key="3">
    <source>
        <dbReference type="Proteomes" id="UP000188273"/>
    </source>
</evidence>
<dbReference type="OrthoDB" id="151099at2"/>
<feature type="domain" description="FHA" evidence="1">
    <location>
        <begin position="22"/>
        <end position="72"/>
    </location>
</feature>
<dbReference type="Proteomes" id="UP000188273">
    <property type="component" value="Chromosome"/>
</dbReference>
<dbReference type="STRING" id="1940790.L21SP3_01585"/>
<dbReference type="KEGG" id="pbu:L21SP3_01585"/>
<dbReference type="CDD" id="cd00060">
    <property type="entry name" value="FHA"/>
    <property type="match status" value="1"/>
</dbReference>
<dbReference type="RefSeq" id="WP_077540361.1">
    <property type="nucleotide sequence ID" value="NZ_CP019633.1"/>
</dbReference>
<name>A0A1Q2HQT3_9BACT</name>
<dbReference type="GO" id="GO:0005524">
    <property type="term" value="F:ATP binding"/>
    <property type="evidence" value="ECO:0007669"/>
    <property type="project" value="UniProtKB-KW"/>
</dbReference>
<dbReference type="SMART" id="SM00240">
    <property type="entry name" value="FHA"/>
    <property type="match status" value="1"/>
</dbReference>
<dbReference type="GO" id="GO:0016787">
    <property type="term" value="F:hydrolase activity"/>
    <property type="evidence" value="ECO:0007669"/>
    <property type="project" value="UniProtKB-KW"/>
</dbReference>
<evidence type="ECO:0000259" key="1">
    <source>
        <dbReference type="PROSITE" id="PS50006"/>
    </source>
</evidence>
<dbReference type="SUPFAM" id="SSF49879">
    <property type="entry name" value="SMAD/FHA domain"/>
    <property type="match status" value="1"/>
</dbReference>
<evidence type="ECO:0000313" key="2">
    <source>
        <dbReference type="EMBL" id="AQQ09772.1"/>
    </source>
</evidence>
<dbReference type="Pfam" id="PF00498">
    <property type="entry name" value="FHA"/>
    <property type="match status" value="1"/>
</dbReference>
<gene>
    <name evidence="2" type="ORF">L21SP3_01585</name>
</gene>
<sequence length="301" mass="34435">MNLTVLKDGESVNELRFDSGPIRVGREIGSEVFLPDSSVSRKHAVMYNDDDGNWVIEDQHSSNGTKINGKEIWKAIIKPGDVINISCFELRPRIHKNKERPRAAHLEDTVVEGLDVSESVEIKSRDIITRNMRSDDNPMLRLSNDRFRKIREHLADVLLIDETPKLLEYWVRTVIKDLHACHSWAGVLNSEATSVLESYGRNRDSTKVTFDDIKLNNHIIYSIKQMEHVLVPRMLRANQKFNLRSALIVSFVLEDSTRFAAYVDNTCEQEHYAITDLDYLVIFGEMVAAKIDAVIKKSGKQ</sequence>
<protein>
    <submittedName>
        <fullName evidence="2">ABC transporter ATP-binding/permease protein</fullName>
        <ecNumber evidence="2">3.6.3.-</ecNumber>
    </submittedName>
</protein>
<dbReference type="Gene3D" id="2.60.200.20">
    <property type="match status" value="1"/>
</dbReference>
<reference evidence="3" key="1">
    <citation type="submission" date="2017-02" db="EMBL/GenBank/DDBJ databases">
        <title>Comparative genomics and description of representatives of a novel lineage of planctomycetes thriving in anoxic sediments.</title>
        <authorList>
            <person name="Spring S."/>
            <person name="Bunk B."/>
            <person name="Sproer C."/>
            <person name="Klenk H.-P."/>
        </authorList>
    </citation>
    <scope>NUCLEOTIDE SEQUENCE [LARGE SCALE GENOMIC DNA]</scope>
    <source>
        <strain evidence="3">L21-RPul-D3</strain>
    </source>
</reference>
<organism evidence="2 3">
    <name type="scientific">Sedimentisphaera cyanobacteriorum</name>
    <dbReference type="NCBI Taxonomy" id="1940790"/>
    <lineage>
        <taxon>Bacteria</taxon>
        <taxon>Pseudomonadati</taxon>
        <taxon>Planctomycetota</taxon>
        <taxon>Phycisphaerae</taxon>
        <taxon>Sedimentisphaerales</taxon>
        <taxon>Sedimentisphaeraceae</taxon>
        <taxon>Sedimentisphaera</taxon>
    </lineage>
</organism>
<dbReference type="InterPro" id="IPR008984">
    <property type="entry name" value="SMAD_FHA_dom_sf"/>
</dbReference>